<dbReference type="Gene3D" id="1.25.40.10">
    <property type="entry name" value="Tetratricopeptide repeat domain"/>
    <property type="match status" value="2"/>
</dbReference>
<sequence length="595" mass="69492">MRNTLLLLSLIMFFSCSHPENSLLPVLSRADLLLQIGYADSALILLDSFPVDDLTTVSLQARHALLLTQAMDKNYITLTGDSLIRIAVKYYDSTNDLSSRAKAHYYWGRVHQDMGDVEGTVREFLTAMPLAKKAKEHTLMCLLQGNLGYLCWEHGLLDEADSLYKEEIQLTELHRDSLHWAMALAMRGDICMERGEEYYAEAESCLKQALMIVKASFGMHLHEESEIVRSLGYLYERMSDFSKTTYFINYYMTLQPYPESMYECYLLLGSTYYKQEKRDSAKVYLDKCLSSSSYSIKEGAYMRLADIARAEGKETDAVYYEKCSLVYEDSVRQLEKPVEIVTLSKDILYRQAARKYASSSLLYQYCIGGLVILLLLAIVLFTYKRKYKKHEEVRLLKEHKSTLLLLEKFQQEIDTKEKEMLSLKRECDEYDNGRLRQTQLISAYEELLMQKNEICIQLENQRVKDTLIINQLQKKNFISLIENTPIYHRLLELIKVNKENPDLKEKLNEKEWEELETEIGKLFPEFIRNLSAKYTLLLMDDIHFCCLVRFGFKKAEIQYILSRTLDAVYKYEKALKGRMQISKDVKLDELLKRME</sequence>
<comment type="subcellular location">
    <subcellularLocation>
        <location evidence="1">Cytoplasm</location>
    </subcellularLocation>
</comment>
<accession>A0A926IP36</accession>
<dbReference type="EMBL" id="JACRTF010000001">
    <property type="protein sequence ID" value="MBC8592874.1"/>
    <property type="molecule type" value="Genomic_DNA"/>
</dbReference>
<keyword evidence="7" id="KW-0812">Transmembrane</keyword>
<keyword evidence="3" id="KW-0677">Repeat</keyword>
<comment type="caution">
    <text evidence="8">The sequence shown here is derived from an EMBL/GenBank/DDBJ whole genome shotgun (WGS) entry which is preliminary data.</text>
</comment>
<gene>
    <name evidence="8" type="ORF">H8744_06320</name>
</gene>
<feature type="coiled-coil region" evidence="6">
    <location>
        <begin position="406"/>
        <end position="461"/>
    </location>
</feature>
<organism evidence="8 9">
    <name type="scientific">Jilunia laotingensis</name>
    <dbReference type="NCBI Taxonomy" id="2763675"/>
    <lineage>
        <taxon>Bacteria</taxon>
        <taxon>Pseudomonadati</taxon>
        <taxon>Bacteroidota</taxon>
        <taxon>Bacteroidia</taxon>
        <taxon>Bacteroidales</taxon>
        <taxon>Bacteroidaceae</taxon>
        <taxon>Jilunia</taxon>
    </lineage>
</organism>
<dbReference type="SUPFAM" id="SSF48452">
    <property type="entry name" value="TPR-like"/>
    <property type="match status" value="2"/>
</dbReference>
<keyword evidence="6" id="KW-0175">Coiled coil</keyword>
<evidence type="ECO:0000313" key="9">
    <source>
        <dbReference type="Proteomes" id="UP000651085"/>
    </source>
</evidence>
<dbReference type="PANTHER" id="PTHR46630:SF1">
    <property type="entry name" value="TETRATRICOPEPTIDE REPEAT PROTEIN 29"/>
    <property type="match status" value="1"/>
</dbReference>
<keyword evidence="7" id="KW-0472">Membrane</keyword>
<evidence type="ECO:0000313" key="8">
    <source>
        <dbReference type="EMBL" id="MBC8592874.1"/>
    </source>
</evidence>
<evidence type="ECO:0008006" key="10">
    <source>
        <dbReference type="Google" id="ProtNLM"/>
    </source>
</evidence>
<keyword evidence="4" id="KW-0802">TPR repeat</keyword>
<dbReference type="InterPro" id="IPR051476">
    <property type="entry name" value="Bac_ResReg_Asp_Phosphatase"/>
</dbReference>
<dbReference type="AlphaFoldDB" id="A0A926IP36"/>
<comment type="similarity">
    <text evidence="5">Belongs to the Rap family.</text>
</comment>
<dbReference type="PROSITE" id="PS51257">
    <property type="entry name" value="PROKAR_LIPOPROTEIN"/>
    <property type="match status" value="1"/>
</dbReference>
<dbReference type="RefSeq" id="WP_262434036.1">
    <property type="nucleotide sequence ID" value="NZ_JACRTF010000001.1"/>
</dbReference>
<dbReference type="SMART" id="SM00028">
    <property type="entry name" value="TPR"/>
    <property type="match status" value="3"/>
</dbReference>
<dbReference type="GO" id="GO:0005737">
    <property type="term" value="C:cytoplasm"/>
    <property type="evidence" value="ECO:0007669"/>
    <property type="project" value="UniProtKB-SubCell"/>
</dbReference>
<evidence type="ECO:0000256" key="2">
    <source>
        <dbReference type="ARBA" id="ARBA00022490"/>
    </source>
</evidence>
<evidence type="ECO:0000256" key="3">
    <source>
        <dbReference type="ARBA" id="ARBA00022737"/>
    </source>
</evidence>
<dbReference type="InterPro" id="IPR019734">
    <property type="entry name" value="TPR_rpt"/>
</dbReference>
<keyword evidence="2" id="KW-0963">Cytoplasm</keyword>
<feature type="transmembrane region" description="Helical" evidence="7">
    <location>
        <begin position="362"/>
        <end position="383"/>
    </location>
</feature>
<dbReference type="PANTHER" id="PTHR46630">
    <property type="entry name" value="TETRATRICOPEPTIDE REPEAT PROTEIN 29"/>
    <property type="match status" value="1"/>
</dbReference>
<keyword evidence="9" id="KW-1185">Reference proteome</keyword>
<protein>
    <recommendedName>
        <fullName evidence="10">Tetratricopeptide repeat protein</fullName>
    </recommendedName>
</protein>
<evidence type="ECO:0000256" key="4">
    <source>
        <dbReference type="ARBA" id="ARBA00022803"/>
    </source>
</evidence>
<evidence type="ECO:0000256" key="6">
    <source>
        <dbReference type="SAM" id="Coils"/>
    </source>
</evidence>
<evidence type="ECO:0000256" key="7">
    <source>
        <dbReference type="SAM" id="Phobius"/>
    </source>
</evidence>
<reference evidence="8" key="1">
    <citation type="submission" date="2020-08" db="EMBL/GenBank/DDBJ databases">
        <title>Genome public.</title>
        <authorList>
            <person name="Liu C."/>
            <person name="Sun Q."/>
        </authorList>
    </citation>
    <scope>NUCLEOTIDE SEQUENCE</scope>
    <source>
        <strain evidence="8">N12</strain>
    </source>
</reference>
<evidence type="ECO:0000256" key="1">
    <source>
        <dbReference type="ARBA" id="ARBA00004496"/>
    </source>
</evidence>
<dbReference type="Proteomes" id="UP000651085">
    <property type="component" value="Unassembled WGS sequence"/>
</dbReference>
<dbReference type="InterPro" id="IPR011990">
    <property type="entry name" value="TPR-like_helical_dom_sf"/>
</dbReference>
<evidence type="ECO:0000256" key="5">
    <source>
        <dbReference type="ARBA" id="ARBA00038253"/>
    </source>
</evidence>
<proteinExistence type="inferred from homology"/>
<name>A0A926IP36_9BACT</name>
<keyword evidence="7" id="KW-1133">Transmembrane helix</keyword>